<dbReference type="InterPro" id="IPR011990">
    <property type="entry name" value="TPR-like_helical_dom_sf"/>
</dbReference>
<keyword evidence="1" id="KW-0472">Membrane</keyword>
<evidence type="ECO:0008006" key="4">
    <source>
        <dbReference type="Google" id="ProtNLM"/>
    </source>
</evidence>
<keyword evidence="1" id="KW-0812">Transmembrane</keyword>
<evidence type="ECO:0000256" key="1">
    <source>
        <dbReference type="SAM" id="Phobius"/>
    </source>
</evidence>
<reference evidence="2 3" key="1">
    <citation type="submission" date="2019-10" db="EMBL/GenBank/DDBJ databases">
        <title>Extracellular Electron Transfer in a Candidatus Methanoperedens spp. Enrichment Culture.</title>
        <authorList>
            <person name="Berger S."/>
            <person name="Rangel Shaw D."/>
            <person name="Berben T."/>
            <person name="In 'T Zandt M."/>
            <person name="Frank J."/>
            <person name="Reimann J."/>
            <person name="Jetten M.S.M."/>
            <person name="Welte C.U."/>
        </authorList>
    </citation>
    <scope>NUCLEOTIDE SEQUENCE [LARGE SCALE GENOMIC DNA]</scope>
    <source>
        <strain evidence="2">SB12</strain>
    </source>
</reference>
<proteinExistence type="predicted"/>
<protein>
    <recommendedName>
        <fullName evidence="4">Tetratricopeptide repeat protein</fullName>
    </recommendedName>
</protein>
<name>A0A833H1C1_9LEPT</name>
<keyword evidence="1" id="KW-1133">Transmembrane helix</keyword>
<evidence type="ECO:0000313" key="3">
    <source>
        <dbReference type="Proteomes" id="UP000460298"/>
    </source>
</evidence>
<evidence type="ECO:0000313" key="2">
    <source>
        <dbReference type="EMBL" id="KAB2932406.1"/>
    </source>
</evidence>
<dbReference type="SUPFAM" id="SSF48452">
    <property type="entry name" value="TPR-like"/>
    <property type="match status" value="1"/>
</dbReference>
<sequence length="393" mass="45509">MLKLILRQIRKYRTPLLLLAVFWTAAGYYIFEHRFELLSYLYRLTQNLPEPGTQNASRAYDFIDDALASLEDERIDLGRMAGSCPAALKHSYRADEEFFQKDWLQQYMQRKEFTDDADLPADLYWKQHRETVSIALHSVLEATLYAYEIPAEITEKEALLVPDLVDRLAAALCNPYPAFRVWGDYAYFQEKRAYRVLLEAEKDLELRLPFPAEKELLVLSTLKNRGEYIMALRRYAGGAAPADPEEPCTDFRLVCIAPDEAARITDKLIYTSPDDRLGMLYLNQARIYLRLKRKDDREKALNRFEGATSDRSSEVQARLEMGALLATDRRYDEAYRQLHILDVIMGPERKRNREFRALARSVLIGSGRFVEADCFSEEAERGGPRPACIDFKL</sequence>
<dbReference type="EMBL" id="WBUI01000009">
    <property type="protein sequence ID" value="KAB2932406.1"/>
    <property type="molecule type" value="Genomic_DNA"/>
</dbReference>
<dbReference type="Proteomes" id="UP000460298">
    <property type="component" value="Unassembled WGS sequence"/>
</dbReference>
<gene>
    <name evidence="2" type="ORF">F9K24_10785</name>
</gene>
<accession>A0A833H1C1</accession>
<dbReference type="AlphaFoldDB" id="A0A833H1C1"/>
<dbReference type="Gene3D" id="1.25.40.10">
    <property type="entry name" value="Tetratricopeptide repeat domain"/>
    <property type="match status" value="1"/>
</dbReference>
<comment type="caution">
    <text evidence="2">The sequence shown here is derived from an EMBL/GenBank/DDBJ whole genome shotgun (WGS) entry which is preliminary data.</text>
</comment>
<organism evidence="2 3">
    <name type="scientific">Leptonema illini</name>
    <dbReference type="NCBI Taxonomy" id="183"/>
    <lineage>
        <taxon>Bacteria</taxon>
        <taxon>Pseudomonadati</taxon>
        <taxon>Spirochaetota</taxon>
        <taxon>Spirochaetia</taxon>
        <taxon>Leptospirales</taxon>
        <taxon>Leptospiraceae</taxon>
        <taxon>Leptonema</taxon>
    </lineage>
</organism>
<feature type="transmembrane region" description="Helical" evidence="1">
    <location>
        <begin position="12"/>
        <end position="31"/>
    </location>
</feature>